<dbReference type="InterPro" id="IPR015032">
    <property type="entry name" value="ThsB__TIR-like_domain"/>
</dbReference>
<accession>R0D3S1</accession>
<dbReference type="Gene3D" id="3.40.50.9200">
    <property type="entry name" value="Hypothetical protein MTH538"/>
    <property type="match status" value="1"/>
</dbReference>
<dbReference type="STRING" id="1292034.OR37_01027"/>
<evidence type="ECO:0000313" key="3">
    <source>
        <dbReference type="Proteomes" id="UP000013063"/>
    </source>
</evidence>
<dbReference type="OrthoDB" id="9811746at2"/>
<comment type="caution">
    <text evidence="2">The sequence shown here is derived from an EMBL/GenBank/DDBJ whole genome shotgun (WGS) entry which is preliminary data.</text>
</comment>
<keyword evidence="3" id="KW-1185">Reference proteome</keyword>
<dbReference type="InterPro" id="IPR036490">
    <property type="entry name" value="ThsB_TIR-like_sf"/>
</dbReference>
<dbReference type="AlphaFoldDB" id="R0D3S1"/>
<reference evidence="2 3" key="1">
    <citation type="journal article" date="2013" name="Genome Announc.">
        <title>Draft Genome Sequence for Caulobacter sp. Strain OR37, a Bacterium Tolerant to Heavy Metals.</title>
        <authorList>
            <person name="Utturkar S.M."/>
            <person name="Bollmann A."/>
            <person name="Brzoska R.M."/>
            <person name="Klingeman D.M."/>
            <person name="Epstein S.E."/>
            <person name="Palumbo A.V."/>
            <person name="Brown S.D."/>
        </authorList>
    </citation>
    <scope>NUCLEOTIDE SEQUENCE [LARGE SCALE GENOMIC DNA]</scope>
    <source>
        <strain evidence="2 3">OR37</strain>
    </source>
</reference>
<evidence type="ECO:0000259" key="1">
    <source>
        <dbReference type="Pfam" id="PF08937"/>
    </source>
</evidence>
<evidence type="ECO:0000313" key="2">
    <source>
        <dbReference type="EMBL" id="ENZ83251.1"/>
    </source>
</evidence>
<feature type="domain" description="Thoeris protein ThsB TIR-like" evidence="1">
    <location>
        <begin position="6"/>
        <end position="100"/>
    </location>
</feature>
<dbReference type="PATRIC" id="fig|1292034.3.peg.1016"/>
<gene>
    <name evidence="2" type="ORF">OR37_01027</name>
</gene>
<dbReference type="RefSeq" id="WP_004616543.1">
    <property type="nucleotide sequence ID" value="NZ_APMP01000003.1"/>
</dbReference>
<dbReference type="Pfam" id="PF08937">
    <property type="entry name" value="ThsB_TIR"/>
    <property type="match status" value="1"/>
</dbReference>
<dbReference type="Proteomes" id="UP000013063">
    <property type="component" value="Unassembled WGS sequence"/>
</dbReference>
<organism evidence="2 3">
    <name type="scientific">Caulobacter vibrioides OR37</name>
    <dbReference type="NCBI Taxonomy" id="1292034"/>
    <lineage>
        <taxon>Bacteria</taxon>
        <taxon>Pseudomonadati</taxon>
        <taxon>Pseudomonadota</taxon>
        <taxon>Alphaproteobacteria</taxon>
        <taxon>Caulobacterales</taxon>
        <taxon>Caulobacteraceae</taxon>
        <taxon>Caulobacter</taxon>
    </lineage>
</organism>
<dbReference type="SUPFAM" id="SSF52206">
    <property type="entry name" value="Hypothetical protein MTH538"/>
    <property type="match status" value="1"/>
</dbReference>
<sequence length="163" mass="17935">MARKVFFSFHYDGDSQRASQVRNMGVLEGNQTVSDNDWETVKKGGDKAIQTWIDNQFAGRSCALVLVGAGTAGRKWINYEIQKAWDSGKGLLGIRIHGLKNLAGQTSYAGNNPFDGFNVAGKSLSSIVNLHTPSGFDSKGVYDNIKTNIDSWVETAIEIRKKY</sequence>
<proteinExistence type="predicted"/>
<name>R0D3S1_CAUVI</name>
<dbReference type="EMBL" id="APMP01000003">
    <property type="protein sequence ID" value="ENZ83251.1"/>
    <property type="molecule type" value="Genomic_DNA"/>
</dbReference>
<dbReference type="eggNOG" id="ENOG5032RJ7">
    <property type="taxonomic scope" value="Bacteria"/>
</dbReference>
<protein>
    <recommendedName>
        <fullName evidence="1">Thoeris protein ThsB TIR-like domain-containing protein</fullName>
    </recommendedName>
</protein>